<dbReference type="CDD" id="cd00041">
    <property type="entry name" value="CUB"/>
    <property type="match status" value="1"/>
</dbReference>
<dbReference type="SMART" id="SM00042">
    <property type="entry name" value="CUB"/>
    <property type="match status" value="2"/>
</dbReference>
<keyword evidence="5" id="KW-0378">Hydrolase</keyword>
<dbReference type="PROSITE" id="PS00134">
    <property type="entry name" value="TRYPSIN_HIS"/>
    <property type="match status" value="1"/>
</dbReference>
<evidence type="ECO:0000256" key="1">
    <source>
        <dbReference type="ARBA" id="ARBA00022670"/>
    </source>
</evidence>
<evidence type="ECO:0000256" key="4">
    <source>
        <dbReference type="PROSITE-ProRule" id="PRU00059"/>
    </source>
</evidence>
<dbReference type="Pfam" id="PF00431">
    <property type="entry name" value="CUB"/>
    <property type="match status" value="2"/>
</dbReference>
<proteinExistence type="predicted"/>
<gene>
    <name evidence="8" type="ORF">OKIOD_LOCUS1156</name>
</gene>
<dbReference type="PRINTS" id="PR00722">
    <property type="entry name" value="CHYMOTRYPSIN"/>
</dbReference>
<dbReference type="Pfam" id="PF00089">
    <property type="entry name" value="Trypsin"/>
    <property type="match status" value="1"/>
</dbReference>
<feature type="domain" description="Peptidase S1" evidence="7">
    <location>
        <begin position="107"/>
        <end position="369"/>
    </location>
</feature>
<feature type="domain" description="CUB" evidence="6">
    <location>
        <begin position="573"/>
        <end position="694"/>
    </location>
</feature>
<dbReference type="InterPro" id="IPR000859">
    <property type="entry name" value="CUB_dom"/>
</dbReference>
<protein>
    <submittedName>
        <fullName evidence="8">Oidioi.mRNA.OKI2018_I69.PAR.g9598.t1.cds</fullName>
    </submittedName>
</protein>
<keyword evidence="9" id="KW-1185">Reference proteome</keyword>
<keyword evidence="1 5" id="KW-0645">Protease</keyword>
<dbReference type="Gene3D" id="2.40.10.10">
    <property type="entry name" value="Trypsin-like serine proteases"/>
    <property type="match status" value="1"/>
</dbReference>
<name>A0ABN7RLD9_OIKDI</name>
<evidence type="ECO:0000259" key="7">
    <source>
        <dbReference type="PROSITE" id="PS50240"/>
    </source>
</evidence>
<dbReference type="PROSITE" id="PS50240">
    <property type="entry name" value="TRYPSIN_DOM"/>
    <property type="match status" value="1"/>
</dbReference>
<dbReference type="PANTHER" id="PTHR24252:SF7">
    <property type="entry name" value="HYALIN"/>
    <property type="match status" value="1"/>
</dbReference>
<evidence type="ECO:0000256" key="5">
    <source>
        <dbReference type="RuleBase" id="RU363034"/>
    </source>
</evidence>
<reference evidence="8 9" key="1">
    <citation type="submission" date="2021-04" db="EMBL/GenBank/DDBJ databases">
        <authorList>
            <person name="Bliznina A."/>
        </authorList>
    </citation>
    <scope>NUCLEOTIDE SEQUENCE [LARGE SCALE GENOMIC DNA]</scope>
</reference>
<dbReference type="SUPFAM" id="SSF49854">
    <property type="entry name" value="Spermadhesin, CUB domain"/>
    <property type="match status" value="2"/>
</dbReference>
<dbReference type="CDD" id="cd00190">
    <property type="entry name" value="Tryp_SPc"/>
    <property type="match status" value="1"/>
</dbReference>
<dbReference type="InterPro" id="IPR009003">
    <property type="entry name" value="Peptidase_S1_PA"/>
</dbReference>
<feature type="domain" description="CUB" evidence="6">
    <location>
        <begin position="444"/>
        <end position="566"/>
    </location>
</feature>
<dbReference type="SUPFAM" id="SSF50494">
    <property type="entry name" value="Trypsin-like serine proteases"/>
    <property type="match status" value="1"/>
</dbReference>
<dbReference type="InterPro" id="IPR001314">
    <property type="entry name" value="Peptidase_S1A"/>
</dbReference>
<dbReference type="Gene3D" id="2.60.120.290">
    <property type="entry name" value="Spermadhesin, CUB domain"/>
    <property type="match status" value="2"/>
</dbReference>
<dbReference type="Proteomes" id="UP001158576">
    <property type="component" value="Chromosome PAR"/>
</dbReference>
<dbReference type="SMART" id="SM00020">
    <property type="entry name" value="Tryp_SPc"/>
    <property type="match status" value="1"/>
</dbReference>
<dbReference type="EMBL" id="OU015568">
    <property type="protein sequence ID" value="CAG5080457.1"/>
    <property type="molecule type" value="Genomic_DNA"/>
</dbReference>
<evidence type="ECO:0000313" key="8">
    <source>
        <dbReference type="EMBL" id="CAG5080457.1"/>
    </source>
</evidence>
<accession>A0ABN7RLD9</accession>
<dbReference type="PANTHER" id="PTHR24252">
    <property type="entry name" value="ACROSIN-RELATED"/>
    <property type="match status" value="1"/>
</dbReference>
<evidence type="ECO:0000256" key="3">
    <source>
        <dbReference type="ARBA" id="ARBA00023157"/>
    </source>
</evidence>
<keyword evidence="2 5" id="KW-0720">Serine protease</keyword>
<organism evidence="8 9">
    <name type="scientific">Oikopleura dioica</name>
    <name type="common">Tunicate</name>
    <dbReference type="NCBI Taxonomy" id="34765"/>
    <lineage>
        <taxon>Eukaryota</taxon>
        <taxon>Metazoa</taxon>
        <taxon>Chordata</taxon>
        <taxon>Tunicata</taxon>
        <taxon>Appendicularia</taxon>
        <taxon>Copelata</taxon>
        <taxon>Oikopleuridae</taxon>
        <taxon>Oikopleura</taxon>
    </lineage>
</organism>
<keyword evidence="3" id="KW-1015">Disulfide bond</keyword>
<evidence type="ECO:0000256" key="2">
    <source>
        <dbReference type="ARBA" id="ARBA00022825"/>
    </source>
</evidence>
<dbReference type="InterPro" id="IPR018114">
    <property type="entry name" value="TRYPSIN_HIS"/>
</dbReference>
<evidence type="ECO:0000313" key="9">
    <source>
        <dbReference type="Proteomes" id="UP001158576"/>
    </source>
</evidence>
<comment type="caution">
    <text evidence="4">Lacks conserved residue(s) required for the propagation of feature annotation.</text>
</comment>
<dbReference type="PROSITE" id="PS00135">
    <property type="entry name" value="TRYPSIN_SER"/>
    <property type="match status" value="1"/>
</dbReference>
<dbReference type="InterPro" id="IPR035914">
    <property type="entry name" value="Sperma_CUB_dom_sf"/>
</dbReference>
<sequence length="735" mass="81386">MKISLFLSYFAENAVFGQDWMASIRSGPTSQEFQSASPRCGRPRVHHQWNLFFELPSRKRRSFSPITNEESSAETSGQRSYGSLDRKWFNKAKKAEESLTSKDSQRLVGGHEAVPGSWPWQVFIKLSGKTQSYDCGGSIIDSKWIITAAHCVPYRVIPSRSYVLPGVHEVRTSTGSRRYRVKRVITHEDYGVPIMDNNDIALIELSEPLRFSDRIQPICLPDAQACLPEGTKCAATGWGVTDKTGISPPPNALNEHQILVQKFFGCTSLNVRNCLYPCFLLIENNTCWNMHSDYHDQLSAQMVCAGYKEGGRDACLGDSGGPLACQVEENGPWMLYGITSWGIGCGDPLHPGVYARVTALIDWITKVSRVEASIFGSDWGLTCSQSSNNQEKPIEPSPTKISQTQLAKTSTTMSAPVAAKPTEFITSLNVQKQVELDLQDFESCGGRSDKLLGQLSIAKIGAEYPNGVTCRWNIEPASENQFVEITFKRASMGNCKDKGFGNGVSLPSDYVVVLDENERVIRANICKASGKAPVKVYARKSASVIMHSSKSSSNSKQGFKLRFESIPYIPSRCGDKKFVELLPDQVHHITSMNWPAKYNSNAACDWVIEAPLGHVVLAEVVDFWIGGSSMNECTKSHLIINDSDEKELAKICGRIAENALQYHSYTSSNQRMSIDFKSGTVAVKRGFRIRLRAVPSGSVKETRSLTNENISTEILVARMEKLLGILKGRLQSQQL</sequence>
<evidence type="ECO:0000259" key="6">
    <source>
        <dbReference type="PROSITE" id="PS01180"/>
    </source>
</evidence>
<dbReference type="InterPro" id="IPR043504">
    <property type="entry name" value="Peptidase_S1_PA_chymotrypsin"/>
</dbReference>
<dbReference type="InterPro" id="IPR001254">
    <property type="entry name" value="Trypsin_dom"/>
</dbReference>
<dbReference type="InterPro" id="IPR033116">
    <property type="entry name" value="TRYPSIN_SER"/>
</dbReference>
<dbReference type="PROSITE" id="PS01180">
    <property type="entry name" value="CUB"/>
    <property type="match status" value="2"/>
</dbReference>